<keyword evidence="3" id="KW-0520">NAD</keyword>
<dbReference type="SUPFAM" id="SSF51735">
    <property type="entry name" value="NAD(P)-binding Rossmann-fold domains"/>
    <property type="match status" value="1"/>
</dbReference>
<dbReference type="PRINTS" id="PR00081">
    <property type="entry name" value="GDHRDH"/>
</dbReference>
<protein>
    <recommendedName>
        <fullName evidence="6">Short-chain dehydrogenase</fullName>
    </recommendedName>
</protein>
<evidence type="ECO:0000256" key="3">
    <source>
        <dbReference type="ARBA" id="ARBA00023027"/>
    </source>
</evidence>
<dbReference type="InterPro" id="IPR051122">
    <property type="entry name" value="SDR_DHRS6-like"/>
</dbReference>
<evidence type="ECO:0000256" key="2">
    <source>
        <dbReference type="ARBA" id="ARBA00023002"/>
    </source>
</evidence>
<sequence length="263" mass="27645">MRLDLEGKTVLVTGASRGIGFAAAEAFAAEGCAVRLVSRSTEALAAAALALQDRHGATVETMAIDMREPGAVDAVADRFGGELDILVNNAGDIPHGTLQDIDAQRWRTAWDLKVYGYIDLTRAIYAGMRERGRGGVVLNVIGMAGGEGVIPEYIAGSAGNAALDAFTRALGALSPGDGIRVVGLHPGMVATDRQITRWRQRAADSLNDAERWEELTTHLPFGRLARPSEIGNALAFLASGAASYVSGTTLTVDGGLSQRRSAR</sequence>
<dbReference type="Gene3D" id="3.40.50.720">
    <property type="entry name" value="NAD(P)-binding Rossmann-like Domain"/>
    <property type="match status" value="1"/>
</dbReference>
<dbReference type="PRINTS" id="PR00080">
    <property type="entry name" value="SDRFAMILY"/>
</dbReference>
<proteinExistence type="inferred from homology"/>
<keyword evidence="2" id="KW-0560">Oxidoreductase</keyword>
<accession>A0A1W6YH66</accession>
<dbReference type="EMBL" id="CP021108">
    <property type="protein sequence ID" value="ARP80436.1"/>
    <property type="molecule type" value="Genomic_DNA"/>
</dbReference>
<dbReference type="STRING" id="1416806.CAL12_06035"/>
<dbReference type="Pfam" id="PF13561">
    <property type="entry name" value="adh_short_C2"/>
    <property type="match status" value="1"/>
</dbReference>
<comment type="similarity">
    <text evidence="1">Belongs to the short-chain dehydrogenases/reductases (SDR) family.</text>
</comment>
<dbReference type="InterPro" id="IPR036291">
    <property type="entry name" value="NAD(P)-bd_dom_sf"/>
</dbReference>
<organism evidence="4 5">
    <name type="scientific">Bordetella genomosp. 8</name>
    <dbReference type="NCBI Taxonomy" id="1416806"/>
    <lineage>
        <taxon>Bacteria</taxon>
        <taxon>Pseudomonadati</taxon>
        <taxon>Pseudomonadota</taxon>
        <taxon>Betaproteobacteria</taxon>
        <taxon>Burkholderiales</taxon>
        <taxon>Alcaligenaceae</taxon>
        <taxon>Bordetella</taxon>
    </lineage>
</organism>
<dbReference type="FunFam" id="3.40.50.720:FF:000084">
    <property type="entry name" value="Short-chain dehydrogenase reductase"/>
    <property type="match status" value="1"/>
</dbReference>
<evidence type="ECO:0000256" key="1">
    <source>
        <dbReference type="ARBA" id="ARBA00006484"/>
    </source>
</evidence>
<dbReference type="PANTHER" id="PTHR43477">
    <property type="entry name" value="DIHYDROANTICAPSIN 7-DEHYDROGENASE"/>
    <property type="match status" value="1"/>
</dbReference>
<gene>
    <name evidence="4" type="ORF">CAL12_06035</name>
</gene>
<evidence type="ECO:0008006" key="6">
    <source>
        <dbReference type="Google" id="ProtNLM"/>
    </source>
</evidence>
<evidence type="ECO:0000313" key="5">
    <source>
        <dbReference type="Proteomes" id="UP000194151"/>
    </source>
</evidence>
<dbReference type="RefSeq" id="WP_086063667.1">
    <property type="nucleotide sequence ID" value="NZ_CP021108.1"/>
</dbReference>
<name>A0A1W6YH66_9BORD</name>
<dbReference type="GO" id="GO:0016491">
    <property type="term" value="F:oxidoreductase activity"/>
    <property type="evidence" value="ECO:0007669"/>
    <property type="project" value="UniProtKB-KW"/>
</dbReference>
<dbReference type="NCBIfam" id="NF004779">
    <property type="entry name" value="PRK06125.1"/>
    <property type="match status" value="1"/>
</dbReference>
<evidence type="ECO:0000313" key="4">
    <source>
        <dbReference type="EMBL" id="ARP80436.1"/>
    </source>
</evidence>
<keyword evidence="5" id="KW-1185">Reference proteome</keyword>
<dbReference type="OrthoDB" id="9803333at2"/>
<reference evidence="4 5" key="1">
    <citation type="submission" date="2017-05" db="EMBL/GenBank/DDBJ databases">
        <title>Complete and WGS of Bordetella genogroups.</title>
        <authorList>
            <person name="Spilker T."/>
            <person name="LiPuma J."/>
        </authorList>
    </citation>
    <scope>NUCLEOTIDE SEQUENCE [LARGE SCALE GENOMIC DNA]</scope>
    <source>
        <strain evidence="4 5">AU19157</strain>
    </source>
</reference>
<dbReference type="InterPro" id="IPR002347">
    <property type="entry name" value="SDR_fam"/>
</dbReference>
<dbReference type="AlphaFoldDB" id="A0A1W6YH66"/>
<dbReference type="PANTHER" id="PTHR43477:SF4">
    <property type="entry name" value="DEHYDROGENASE_REDUCTASE SDR FAMILY MEMBER 6"/>
    <property type="match status" value="1"/>
</dbReference>
<dbReference type="KEGG" id="bgv:CAL12_06035"/>
<dbReference type="Proteomes" id="UP000194151">
    <property type="component" value="Chromosome"/>
</dbReference>